<proteinExistence type="predicted"/>
<keyword evidence="1" id="KW-0812">Transmembrane</keyword>
<dbReference type="AlphaFoldDB" id="D7DVH0"/>
<gene>
    <name evidence="2" type="ordered locus">Aazo_0154</name>
</gene>
<protein>
    <submittedName>
        <fullName evidence="2">Uncharacterized protein</fullName>
    </submittedName>
</protein>
<dbReference type="HOGENOM" id="CLU_167641_0_1_3"/>
<dbReference type="RefSeq" id="WP_013189810.1">
    <property type="nucleotide sequence ID" value="NC_014248.1"/>
</dbReference>
<evidence type="ECO:0000256" key="1">
    <source>
        <dbReference type="SAM" id="Phobius"/>
    </source>
</evidence>
<keyword evidence="3" id="KW-1185">Reference proteome</keyword>
<evidence type="ECO:0000313" key="3">
    <source>
        <dbReference type="Proteomes" id="UP000001511"/>
    </source>
</evidence>
<organism evidence="2 3">
    <name type="scientific">Nostoc azollae (strain 0708)</name>
    <name type="common">Anabaena azollae (strain 0708)</name>
    <dbReference type="NCBI Taxonomy" id="551115"/>
    <lineage>
        <taxon>Bacteria</taxon>
        <taxon>Bacillati</taxon>
        <taxon>Cyanobacteriota</taxon>
        <taxon>Cyanophyceae</taxon>
        <taxon>Nostocales</taxon>
        <taxon>Nostocaceae</taxon>
        <taxon>Trichormus</taxon>
    </lineage>
</organism>
<dbReference type="eggNOG" id="ENOG50337UZ">
    <property type="taxonomic scope" value="Bacteria"/>
</dbReference>
<dbReference type="STRING" id="551115.Aazo_0154"/>
<keyword evidence="1" id="KW-0472">Membrane</keyword>
<accession>D7DVH0</accession>
<dbReference type="KEGG" id="naz:Aazo_0154"/>
<name>D7DVH0_NOSA0</name>
<dbReference type="OrthoDB" id="582659at2"/>
<dbReference type="Proteomes" id="UP000001511">
    <property type="component" value="Chromosome"/>
</dbReference>
<evidence type="ECO:0000313" key="2">
    <source>
        <dbReference type="EMBL" id="ADI62790.1"/>
    </source>
</evidence>
<reference evidence="2 3" key="1">
    <citation type="journal article" date="2010" name="PLoS ONE">
        <title>Genome erosion in a nitrogen-fixing vertically transmitted endosymbiotic multicellular cyanobacterium.</title>
        <authorList>
            <person name="Ran L."/>
            <person name="Larsson J."/>
            <person name="Vigil-Stenman T."/>
            <person name="Nylander J.A."/>
            <person name="Ininbergs K."/>
            <person name="Zheng W.W."/>
            <person name="Lapidus A."/>
            <person name="Lowry S."/>
            <person name="Haselkorn R."/>
            <person name="Bergman B."/>
        </authorList>
    </citation>
    <scope>NUCLEOTIDE SEQUENCE [LARGE SCALE GENOMIC DNA]</scope>
    <source>
        <strain evidence="2 3">0708</strain>
    </source>
</reference>
<feature type="transmembrane region" description="Helical" evidence="1">
    <location>
        <begin position="6"/>
        <end position="24"/>
    </location>
</feature>
<dbReference type="EMBL" id="CP002059">
    <property type="protein sequence ID" value="ADI62790.1"/>
    <property type="molecule type" value="Genomic_DNA"/>
</dbReference>
<keyword evidence="1" id="KW-1133">Transmembrane helix</keyword>
<sequence>MVTVVVLFNIILSLILFYVAWQVCQLTHKLGIIADRLNSYEHATYVVLSTAPAKIYTGQQQIYNLRQKNQNLKLQIQQVRQILNLLLLGRKIWQRYL</sequence>